<evidence type="ECO:0000313" key="2">
    <source>
        <dbReference type="Proteomes" id="UP000486351"/>
    </source>
</evidence>
<proteinExistence type="predicted"/>
<evidence type="ECO:0000313" key="1">
    <source>
        <dbReference type="EMBL" id="KAE9262481.1"/>
    </source>
</evidence>
<accession>A0A6G0PZC1</accession>
<dbReference type="EMBL" id="QXFY01009481">
    <property type="protein sequence ID" value="KAE9262481.1"/>
    <property type="molecule type" value="Genomic_DNA"/>
</dbReference>
<comment type="caution">
    <text evidence="1">The sequence shown here is derived from an EMBL/GenBank/DDBJ whole genome shotgun (WGS) entry which is preliminary data.</text>
</comment>
<gene>
    <name evidence="1" type="ORF">PF008_g32588</name>
</gene>
<feature type="non-terminal residue" evidence="1">
    <location>
        <position position="1"/>
    </location>
</feature>
<dbReference type="AlphaFoldDB" id="A0A6G0PZC1"/>
<sequence>EGPVLVRMQVEVQDDFSAAGEYAQTRARMTCRAATPRETTAYNCFEKEAE</sequence>
<name>A0A6G0PZC1_9STRA</name>
<protein>
    <submittedName>
        <fullName evidence="1">Uncharacterized protein</fullName>
    </submittedName>
</protein>
<dbReference type="Proteomes" id="UP000486351">
    <property type="component" value="Unassembled WGS sequence"/>
</dbReference>
<feature type="non-terminal residue" evidence="1">
    <location>
        <position position="50"/>
    </location>
</feature>
<organism evidence="1 2">
    <name type="scientific">Phytophthora fragariae</name>
    <dbReference type="NCBI Taxonomy" id="53985"/>
    <lineage>
        <taxon>Eukaryota</taxon>
        <taxon>Sar</taxon>
        <taxon>Stramenopiles</taxon>
        <taxon>Oomycota</taxon>
        <taxon>Peronosporomycetes</taxon>
        <taxon>Peronosporales</taxon>
        <taxon>Peronosporaceae</taxon>
        <taxon>Phytophthora</taxon>
    </lineage>
</organism>
<reference evidence="1 2" key="1">
    <citation type="submission" date="2018-09" db="EMBL/GenBank/DDBJ databases">
        <title>Genomic investigation of the strawberry pathogen Phytophthora fragariae indicates pathogenicity is determined by transcriptional variation in three key races.</title>
        <authorList>
            <person name="Adams T.M."/>
            <person name="Armitage A.D."/>
            <person name="Sobczyk M.K."/>
            <person name="Bates H.J."/>
            <person name="Dunwell J.M."/>
            <person name="Nellist C.F."/>
            <person name="Harrison R.J."/>
        </authorList>
    </citation>
    <scope>NUCLEOTIDE SEQUENCE [LARGE SCALE GENOMIC DNA]</scope>
    <source>
        <strain evidence="1 2">NOV-77</strain>
    </source>
</reference>